<dbReference type="InterPro" id="IPR051782">
    <property type="entry name" value="ABC_Transporter_VariousFunc"/>
</dbReference>
<dbReference type="SMART" id="SM00382">
    <property type="entry name" value="AAA"/>
    <property type="match status" value="1"/>
</dbReference>
<dbReference type="SUPFAM" id="SSF52540">
    <property type="entry name" value="P-loop containing nucleoside triphosphate hydrolases"/>
    <property type="match status" value="1"/>
</dbReference>
<dbReference type="Gene3D" id="3.40.50.300">
    <property type="entry name" value="P-loop containing nucleotide triphosphate hydrolases"/>
    <property type="match status" value="1"/>
</dbReference>
<keyword evidence="1" id="KW-0813">Transport</keyword>
<dbReference type="STRING" id="755732.Fluta_0209"/>
<dbReference type="HOGENOM" id="CLU_046985_0_0_10"/>
<keyword evidence="2" id="KW-0547">Nucleotide-binding</keyword>
<dbReference type="InterPro" id="IPR003439">
    <property type="entry name" value="ABC_transporter-like_ATP-bd"/>
</dbReference>
<accession>F2IBZ0</accession>
<evidence type="ECO:0000313" key="6">
    <source>
        <dbReference type="Proteomes" id="UP000007463"/>
    </source>
</evidence>
<evidence type="ECO:0000256" key="3">
    <source>
        <dbReference type="ARBA" id="ARBA00022840"/>
    </source>
</evidence>
<dbReference type="GO" id="GO:0005524">
    <property type="term" value="F:ATP binding"/>
    <property type="evidence" value="ECO:0007669"/>
    <property type="project" value="UniProtKB-KW"/>
</dbReference>
<gene>
    <name evidence="5" type="ordered locus">Fluta_0209</name>
</gene>
<protein>
    <submittedName>
        <fullName evidence="5">ABC transporter related protein</fullName>
    </submittedName>
</protein>
<reference evidence="5 6" key="1">
    <citation type="journal article" date="2011" name="Stand. Genomic Sci.">
        <title>Complete genome sequence of the gliding freshwater bacterium Fluviicola taffensis type strain (RW262).</title>
        <authorList>
            <person name="Woyke T."/>
            <person name="Chertkov O."/>
            <person name="Lapidus A."/>
            <person name="Nolan M."/>
            <person name="Lucas S."/>
            <person name="Del Rio T.G."/>
            <person name="Tice H."/>
            <person name="Cheng J.F."/>
            <person name="Tapia R."/>
            <person name="Han C."/>
            <person name="Goodwin L."/>
            <person name="Pitluck S."/>
            <person name="Liolios K."/>
            <person name="Pagani I."/>
            <person name="Ivanova N."/>
            <person name="Huntemann M."/>
            <person name="Mavromatis K."/>
            <person name="Mikhailova N."/>
            <person name="Pati A."/>
            <person name="Chen A."/>
            <person name="Palaniappan K."/>
            <person name="Land M."/>
            <person name="Hauser L."/>
            <person name="Brambilla E.M."/>
            <person name="Rohde M."/>
            <person name="Mwirichia R."/>
            <person name="Sikorski J."/>
            <person name="Tindall B.J."/>
            <person name="Goker M."/>
            <person name="Bristow J."/>
            <person name="Eisen J.A."/>
            <person name="Markowitz V."/>
            <person name="Hugenholtz P."/>
            <person name="Klenk H.P."/>
            <person name="Kyrpides N.C."/>
        </authorList>
    </citation>
    <scope>NUCLEOTIDE SEQUENCE [LARGE SCALE GENOMIC DNA]</scope>
    <source>
        <strain evidence="6">DSM 16823 / RW262 / RW262</strain>
    </source>
</reference>
<dbReference type="KEGG" id="fte:Fluta_0209"/>
<dbReference type="Proteomes" id="UP000007463">
    <property type="component" value="Chromosome"/>
</dbReference>
<feature type="domain" description="ABC transporter" evidence="4">
    <location>
        <begin position="86"/>
        <end position="317"/>
    </location>
</feature>
<sequence length="389" mass="44787">MNKFQIKIDQCRNHLLNQDIDLGFRKLVDCVLDTQQLNLYSQVIEIVSWQDENPTETEGYLNKLHQLIVQLERIQIPDKGFGGTLISTSNLEKKYARSSFSIGPIDIELKAGEIWGLVGENGNGKTSLLRVLAKDLAFDSGSIDYQLEDSTNYKLRTQLVYIPQRTPKWYGSLKSNLKFTATQYGLFKEENELTVLMYIIRFGLWKFRNHAWSELSSGYKMRFELARTFLRRPKLLLLDEPLANLDVLAQQLVLEDLKNMSQSLSNPLGIVLSSQQLFEVEKIADKLIFLKNGKPIYVNHNGESESSEEESQTILEMDLEIEKEQLSELLLHLSLEKINFNGGVFIAHFNKKSCINEVLQVLINNNIQLIYVRDISKSTRRFFIQKANS</sequence>
<reference evidence="6" key="2">
    <citation type="submission" date="2011-02" db="EMBL/GenBank/DDBJ databases">
        <title>The complete genome of Fluviicola taffensis DSM 16823.</title>
        <authorList>
            <consortium name="US DOE Joint Genome Institute (JGI-PGF)"/>
            <person name="Lucas S."/>
            <person name="Copeland A."/>
            <person name="Lapidus A."/>
            <person name="Bruce D."/>
            <person name="Goodwin L."/>
            <person name="Pitluck S."/>
            <person name="Kyrpides N."/>
            <person name="Mavromatis K."/>
            <person name="Ivanova N."/>
            <person name="Mikhailova N."/>
            <person name="Pagani I."/>
            <person name="Chertkov O."/>
            <person name="Detter J.C."/>
            <person name="Han C."/>
            <person name="Tapia R."/>
            <person name="Land M."/>
            <person name="Hauser L."/>
            <person name="Markowitz V."/>
            <person name="Cheng J.-F."/>
            <person name="Hugenholtz P."/>
            <person name="Woyke T."/>
            <person name="Wu D."/>
            <person name="Tindall B."/>
            <person name="Pomrenke H.G."/>
            <person name="Brambilla E."/>
            <person name="Klenk H.-P."/>
            <person name="Eisen J.A."/>
        </authorList>
    </citation>
    <scope>NUCLEOTIDE SEQUENCE [LARGE SCALE GENOMIC DNA]</scope>
    <source>
        <strain evidence="6">DSM 16823 / RW262 / RW262</strain>
    </source>
</reference>
<dbReference type="EMBL" id="CP002542">
    <property type="protein sequence ID" value="AEA42218.1"/>
    <property type="molecule type" value="Genomic_DNA"/>
</dbReference>
<dbReference type="PANTHER" id="PTHR42939:SF1">
    <property type="entry name" value="ABC TRANSPORTER ATP-BINDING PROTEIN ALBC-RELATED"/>
    <property type="match status" value="1"/>
</dbReference>
<dbReference type="AlphaFoldDB" id="F2IBZ0"/>
<evidence type="ECO:0000313" key="5">
    <source>
        <dbReference type="EMBL" id="AEA42218.1"/>
    </source>
</evidence>
<dbReference type="RefSeq" id="WP_013684992.1">
    <property type="nucleotide sequence ID" value="NC_015321.1"/>
</dbReference>
<evidence type="ECO:0000256" key="2">
    <source>
        <dbReference type="ARBA" id="ARBA00022741"/>
    </source>
</evidence>
<dbReference type="PROSITE" id="PS50893">
    <property type="entry name" value="ABC_TRANSPORTER_2"/>
    <property type="match status" value="1"/>
</dbReference>
<dbReference type="InterPro" id="IPR027417">
    <property type="entry name" value="P-loop_NTPase"/>
</dbReference>
<dbReference type="Pfam" id="PF00005">
    <property type="entry name" value="ABC_tran"/>
    <property type="match status" value="1"/>
</dbReference>
<dbReference type="PANTHER" id="PTHR42939">
    <property type="entry name" value="ABC TRANSPORTER ATP-BINDING PROTEIN ALBC-RELATED"/>
    <property type="match status" value="1"/>
</dbReference>
<keyword evidence="6" id="KW-1185">Reference proteome</keyword>
<evidence type="ECO:0000259" key="4">
    <source>
        <dbReference type="PROSITE" id="PS50893"/>
    </source>
</evidence>
<name>F2IBZ0_FLUTR</name>
<keyword evidence="3" id="KW-0067">ATP-binding</keyword>
<proteinExistence type="predicted"/>
<dbReference type="OrthoDB" id="963173at2"/>
<dbReference type="GO" id="GO:0016887">
    <property type="term" value="F:ATP hydrolysis activity"/>
    <property type="evidence" value="ECO:0007669"/>
    <property type="project" value="InterPro"/>
</dbReference>
<dbReference type="eggNOG" id="COG1131">
    <property type="taxonomic scope" value="Bacteria"/>
</dbReference>
<evidence type="ECO:0000256" key="1">
    <source>
        <dbReference type="ARBA" id="ARBA00022448"/>
    </source>
</evidence>
<dbReference type="InterPro" id="IPR003593">
    <property type="entry name" value="AAA+_ATPase"/>
</dbReference>
<organism evidence="5 6">
    <name type="scientific">Fluviicola taffensis (strain DSM 16823 / NCIMB 13979 / RW262)</name>
    <dbReference type="NCBI Taxonomy" id="755732"/>
    <lineage>
        <taxon>Bacteria</taxon>
        <taxon>Pseudomonadati</taxon>
        <taxon>Bacteroidota</taxon>
        <taxon>Flavobacteriia</taxon>
        <taxon>Flavobacteriales</taxon>
        <taxon>Crocinitomicaceae</taxon>
        <taxon>Fluviicola</taxon>
    </lineage>
</organism>